<gene>
    <name evidence="2" type="ORF">PPG34_11945</name>
</gene>
<evidence type="ECO:0000256" key="1">
    <source>
        <dbReference type="SAM" id="MobiDB-lite"/>
    </source>
</evidence>
<keyword evidence="3" id="KW-1185">Reference proteome</keyword>
<proteinExistence type="predicted"/>
<sequence length="238" mass="26484">MRWNRFIILLVIASVFTSSILIDEAEAKRKKRRYSPPSLKILDISTSPMPFAPGNGPLEITVDVGLPKNLSNVDLLEVSSMISFPSKRSIRFLYNRHPIEDIVEAEGTRKISTTLMWDGKDQTDQFVTAGTYKYEIRAKLMSNKTGQPLVKVVSLRARGKLEVSPSESLANREPHLEHVPFTSEEDSSEDLGDGTAEESPSAGEEELDTDNISPQEENLEEVTTGDVSIPTPVIPEER</sequence>
<name>A0ABU3K9J9_9BACT</name>
<comment type="caution">
    <text evidence="2">The sequence shown here is derived from an EMBL/GenBank/DDBJ whole genome shotgun (WGS) entry which is preliminary data.</text>
</comment>
<dbReference type="Gene3D" id="2.60.40.4070">
    <property type="match status" value="1"/>
</dbReference>
<dbReference type="RefSeq" id="WP_313833551.1">
    <property type="nucleotide sequence ID" value="NZ_JAQOUE010000001.1"/>
</dbReference>
<dbReference type="EMBL" id="JAQOUE010000001">
    <property type="protein sequence ID" value="MDT7043068.1"/>
    <property type="molecule type" value="Genomic_DNA"/>
</dbReference>
<evidence type="ECO:0008006" key="4">
    <source>
        <dbReference type="Google" id="ProtNLM"/>
    </source>
</evidence>
<evidence type="ECO:0000313" key="2">
    <source>
        <dbReference type="EMBL" id="MDT7043068.1"/>
    </source>
</evidence>
<accession>A0ABU3K9J9</accession>
<reference evidence="2 3" key="1">
    <citation type="journal article" date="2023" name="ISME J.">
        <title>Cultivation and genomic characterization of novel and ubiquitous marine nitrite-oxidizing bacteria from the Nitrospirales.</title>
        <authorList>
            <person name="Mueller A.J."/>
            <person name="Daebeler A."/>
            <person name="Herbold C.W."/>
            <person name="Kirkegaard R.H."/>
            <person name="Daims H."/>
        </authorList>
    </citation>
    <scope>NUCLEOTIDE SEQUENCE [LARGE SCALE GENOMIC DNA]</scope>
    <source>
        <strain evidence="2 3">EB</strain>
    </source>
</reference>
<organism evidence="2 3">
    <name type="scientific">Candidatus Nitronereus thalassa</name>
    <dbReference type="NCBI Taxonomy" id="3020898"/>
    <lineage>
        <taxon>Bacteria</taxon>
        <taxon>Pseudomonadati</taxon>
        <taxon>Nitrospirota</taxon>
        <taxon>Nitrospiria</taxon>
        <taxon>Nitrospirales</taxon>
        <taxon>Nitrospiraceae</taxon>
        <taxon>Candidatus Nitronereus</taxon>
    </lineage>
</organism>
<feature type="compositionally biased region" description="Acidic residues" evidence="1">
    <location>
        <begin position="183"/>
        <end position="196"/>
    </location>
</feature>
<protein>
    <recommendedName>
        <fullName evidence="4">FlgD Ig-like domain-containing protein</fullName>
    </recommendedName>
</protein>
<evidence type="ECO:0000313" key="3">
    <source>
        <dbReference type="Proteomes" id="UP001250932"/>
    </source>
</evidence>
<feature type="region of interest" description="Disordered" evidence="1">
    <location>
        <begin position="162"/>
        <end position="238"/>
    </location>
</feature>
<dbReference type="Proteomes" id="UP001250932">
    <property type="component" value="Unassembled WGS sequence"/>
</dbReference>